<dbReference type="PROSITE" id="PS01359">
    <property type="entry name" value="ZF_PHD_1"/>
    <property type="match status" value="1"/>
</dbReference>
<dbReference type="PANTHER" id="PTHR13793:SF107">
    <property type="entry name" value="BROMODOMAIN-CONTAINING PROTEIN HOMOLOG"/>
    <property type="match status" value="1"/>
</dbReference>
<dbReference type="InterPro" id="IPR019787">
    <property type="entry name" value="Znf_PHD-finger"/>
</dbReference>
<dbReference type="PANTHER" id="PTHR13793">
    <property type="entry name" value="PHD FINGER PROTEINS"/>
    <property type="match status" value="1"/>
</dbReference>
<dbReference type="HOGENOM" id="CLU_021721_0_0_1"/>
<dbReference type="SUPFAM" id="SSF57903">
    <property type="entry name" value="FYVE/PHD zinc finger"/>
    <property type="match status" value="2"/>
</dbReference>
<evidence type="ECO:0000256" key="1">
    <source>
        <dbReference type="ARBA" id="ARBA00022723"/>
    </source>
</evidence>
<gene>
    <name evidence="6" type="ORF">GSPATT00018333001</name>
</gene>
<dbReference type="GO" id="GO:0008270">
    <property type="term" value="F:zinc ion binding"/>
    <property type="evidence" value="ECO:0007669"/>
    <property type="project" value="UniProtKB-KW"/>
</dbReference>
<evidence type="ECO:0000313" key="6">
    <source>
        <dbReference type="EMBL" id="CAK84115.1"/>
    </source>
</evidence>
<dbReference type="PROSITE" id="PS50016">
    <property type="entry name" value="ZF_PHD_2"/>
    <property type="match status" value="1"/>
</dbReference>
<dbReference type="OrthoDB" id="301634at2759"/>
<keyword evidence="7" id="KW-1185">Reference proteome</keyword>
<dbReference type="InterPro" id="IPR050701">
    <property type="entry name" value="Histone_Mod_Regulator"/>
</dbReference>
<keyword evidence="2 4" id="KW-0863">Zinc-finger</keyword>
<feature type="domain" description="PHD-type" evidence="5">
    <location>
        <begin position="643"/>
        <end position="702"/>
    </location>
</feature>
<dbReference type="InterPro" id="IPR001965">
    <property type="entry name" value="Znf_PHD"/>
</dbReference>
<evidence type="ECO:0000256" key="2">
    <source>
        <dbReference type="ARBA" id="ARBA00022771"/>
    </source>
</evidence>
<dbReference type="EMBL" id="CT868496">
    <property type="protein sequence ID" value="CAK84115.1"/>
    <property type="molecule type" value="Genomic_DNA"/>
</dbReference>
<dbReference type="GeneID" id="5037297"/>
<dbReference type="SMART" id="SM00249">
    <property type="entry name" value="PHD"/>
    <property type="match status" value="3"/>
</dbReference>
<dbReference type="InterPro" id="IPR013083">
    <property type="entry name" value="Znf_RING/FYVE/PHD"/>
</dbReference>
<protein>
    <recommendedName>
        <fullName evidence="5">PHD-type domain-containing protein</fullName>
    </recommendedName>
</protein>
<dbReference type="Gene3D" id="3.30.40.10">
    <property type="entry name" value="Zinc/RING finger domain, C3HC4 (zinc finger)"/>
    <property type="match status" value="3"/>
</dbReference>
<dbReference type="STRING" id="5888.A0DM48"/>
<dbReference type="Pfam" id="PF13771">
    <property type="entry name" value="zf-HC5HC2H"/>
    <property type="match status" value="1"/>
</dbReference>
<dbReference type="eggNOG" id="KOG1080">
    <property type="taxonomic scope" value="Eukaryota"/>
</dbReference>
<evidence type="ECO:0000313" key="7">
    <source>
        <dbReference type="Proteomes" id="UP000000600"/>
    </source>
</evidence>
<dbReference type="InterPro" id="IPR011011">
    <property type="entry name" value="Znf_FYVE_PHD"/>
</dbReference>
<dbReference type="CDD" id="cd15571">
    <property type="entry name" value="ePHD"/>
    <property type="match status" value="1"/>
</dbReference>
<name>A0DM48_PARTE</name>
<evidence type="ECO:0000256" key="3">
    <source>
        <dbReference type="ARBA" id="ARBA00022833"/>
    </source>
</evidence>
<evidence type="ECO:0000256" key="4">
    <source>
        <dbReference type="PROSITE-ProRule" id="PRU00146"/>
    </source>
</evidence>
<dbReference type="Pfam" id="PF13831">
    <property type="entry name" value="PHD_2"/>
    <property type="match status" value="1"/>
</dbReference>
<proteinExistence type="predicted"/>
<evidence type="ECO:0000259" key="5">
    <source>
        <dbReference type="PROSITE" id="PS50016"/>
    </source>
</evidence>
<accession>A0DM48</accession>
<reference evidence="6 7" key="1">
    <citation type="journal article" date="2006" name="Nature">
        <title>Global trends of whole-genome duplications revealed by the ciliate Paramecium tetraurelia.</title>
        <authorList>
            <consortium name="Genoscope"/>
            <person name="Aury J.-M."/>
            <person name="Jaillon O."/>
            <person name="Duret L."/>
            <person name="Noel B."/>
            <person name="Jubin C."/>
            <person name="Porcel B.M."/>
            <person name="Segurens B."/>
            <person name="Daubin V."/>
            <person name="Anthouard V."/>
            <person name="Aiach N."/>
            <person name="Arnaiz O."/>
            <person name="Billaut A."/>
            <person name="Beisson J."/>
            <person name="Blanc I."/>
            <person name="Bouhouche K."/>
            <person name="Camara F."/>
            <person name="Duharcourt S."/>
            <person name="Guigo R."/>
            <person name="Gogendeau D."/>
            <person name="Katinka M."/>
            <person name="Keller A.-M."/>
            <person name="Kissmehl R."/>
            <person name="Klotz C."/>
            <person name="Koll F."/>
            <person name="Le Moue A."/>
            <person name="Lepere C."/>
            <person name="Malinsky S."/>
            <person name="Nowacki M."/>
            <person name="Nowak J.K."/>
            <person name="Plattner H."/>
            <person name="Poulain J."/>
            <person name="Ruiz F."/>
            <person name="Serrano V."/>
            <person name="Zagulski M."/>
            <person name="Dessen P."/>
            <person name="Betermier M."/>
            <person name="Weissenbach J."/>
            <person name="Scarpelli C."/>
            <person name="Schachter V."/>
            <person name="Sperling L."/>
            <person name="Meyer E."/>
            <person name="Cohen J."/>
            <person name="Wincker P."/>
        </authorList>
    </citation>
    <scope>NUCLEOTIDE SEQUENCE [LARGE SCALE GENOMIC DNA]</scope>
    <source>
        <strain evidence="6 7">Stock d4-2</strain>
    </source>
</reference>
<dbReference type="AlphaFoldDB" id="A0DM48"/>
<dbReference type="KEGG" id="ptm:GSPATT00018333001"/>
<keyword evidence="3" id="KW-0862">Zinc</keyword>
<dbReference type="InterPro" id="IPR019786">
    <property type="entry name" value="Zinc_finger_PHD-type_CS"/>
</dbReference>
<dbReference type="Proteomes" id="UP000000600">
    <property type="component" value="Unassembled WGS sequence"/>
</dbReference>
<dbReference type="RefSeq" id="XP_001451512.1">
    <property type="nucleotide sequence ID" value="XM_001451475.1"/>
</dbReference>
<organism evidence="6 7">
    <name type="scientific">Paramecium tetraurelia</name>
    <dbReference type="NCBI Taxonomy" id="5888"/>
    <lineage>
        <taxon>Eukaryota</taxon>
        <taxon>Sar</taxon>
        <taxon>Alveolata</taxon>
        <taxon>Ciliophora</taxon>
        <taxon>Intramacronucleata</taxon>
        <taxon>Oligohymenophorea</taxon>
        <taxon>Peniculida</taxon>
        <taxon>Parameciidae</taxon>
        <taxon>Paramecium</taxon>
    </lineage>
</organism>
<dbReference type="InParanoid" id="A0DM48"/>
<dbReference type="OMA" id="ACIYCAK"/>
<sequence length="750" mass="89489">MSLDSSFENLEQFMFPSFNEIQNEDQKEGQYVLDPIGQELDQNPLLENPLNHGKTYRQLFEIVQRLNDINWVEPYSKITPIKHFTPITFWFLISSQYFQKEVDPKSIKKNFKWIRIKSLVLIQTQQSLIQDRWLKELQPKNDLESLQTKIEHQLLETRRQLRNQIDAIQIEKPILQIQNQPDFILKDLVGLTDVENQYLTHLESQQKYIQNHHIARIYDEQIINQSKQSNLAGTARKLQNVYNNCQICNQGARTLESLLICQKCQIKVHQKCYGLENIINNWICDLCLNFGSKGKFLKCPLCPKLGGAMRQTTLAMKDSIFEQSNPNYHSYAMNNRIDRQKPPPDGEEGYNFMILQYSLDNMVGETPNSEKIWAHVSCMLWLDFDLLKIDKRKFNCLCSICKTKKTGACIYCAKQKCGIAFHPECARRSQIYMETDEIFCFKHQPLKIKRIFEDQHNLWKEEIYYFFKQYEKLEQYLAHKPKNNDLEFEKFQIKVQQEEIEADIKLENEQLFQKITEIMEQDEKFIITIEKNQVTDIQYPLKRLSIYDLEEKDRIWQQLANEKYSSQQAYVLYQRAMRMRKKKKLSNTLSQLQMRNTQELPNRKRHSIYSRPKIFKHHKKQQKMNGSNNISLKIKIPKEAFSLQYCICKQQNENEEMMCIVLLIILECEICSEWYHLSCLGFLGSIEEAQKLLFYCFKCEQKLNKEQSKYKRRYNQYFGDATFRDLKLKIGMSPHELRTHEKKNYKQLSK</sequence>
<keyword evidence="1" id="KW-0479">Metal-binding</keyword>
<dbReference type="GO" id="GO:0006357">
    <property type="term" value="P:regulation of transcription by RNA polymerase II"/>
    <property type="evidence" value="ECO:0000318"/>
    <property type="project" value="GO_Central"/>
</dbReference>